<dbReference type="CDD" id="cd16914">
    <property type="entry name" value="EcfT"/>
    <property type="match status" value="1"/>
</dbReference>
<evidence type="ECO:0000313" key="10">
    <source>
        <dbReference type="Proteomes" id="UP000261257"/>
    </source>
</evidence>
<dbReference type="EMBL" id="CYZE01000024">
    <property type="protein sequence ID" value="CUP29710.1"/>
    <property type="molecule type" value="Genomic_DNA"/>
</dbReference>
<evidence type="ECO:0000256" key="4">
    <source>
        <dbReference type="ARBA" id="ARBA00022989"/>
    </source>
</evidence>
<evidence type="ECO:0000313" key="8">
    <source>
        <dbReference type="EMBL" id="RGM02920.1"/>
    </source>
</evidence>
<evidence type="ECO:0000256" key="2">
    <source>
        <dbReference type="ARBA" id="ARBA00022475"/>
    </source>
</evidence>
<reference evidence="8 10" key="2">
    <citation type="submission" date="2018-08" db="EMBL/GenBank/DDBJ databases">
        <title>A genome reference for cultivated species of the human gut microbiota.</title>
        <authorList>
            <person name="Zou Y."/>
            <person name="Xue W."/>
            <person name="Luo G."/>
        </authorList>
    </citation>
    <scope>NUCLEOTIDE SEQUENCE [LARGE SCALE GENOMIC DNA]</scope>
    <source>
        <strain evidence="8 10">TF05-11AC</strain>
    </source>
</reference>
<evidence type="ECO:0000256" key="1">
    <source>
        <dbReference type="ARBA" id="ARBA00004651"/>
    </source>
</evidence>
<name>A0A174M6R0_9FIRM</name>
<protein>
    <submittedName>
        <fullName evidence="7">Cobalt ABC transporter permease CbiQ</fullName>
    </submittedName>
    <submittedName>
        <fullName evidence="8">Cobalt ECF transporter T component CbiQ</fullName>
    </submittedName>
</protein>
<proteinExistence type="predicted"/>
<evidence type="ECO:0000256" key="5">
    <source>
        <dbReference type="ARBA" id="ARBA00023136"/>
    </source>
</evidence>
<keyword evidence="5 6" id="KW-0472">Membrane</keyword>
<dbReference type="InterPro" id="IPR052770">
    <property type="entry name" value="Cobalt_transport_CbiQ"/>
</dbReference>
<dbReference type="AlphaFoldDB" id="A0A174M6R0"/>
<evidence type="ECO:0000313" key="7">
    <source>
        <dbReference type="EMBL" id="CUP29710.1"/>
    </source>
</evidence>
<dbReference type="Proteomes" id="UP000261257">
    <property type="component" value="Unassembled WGS sequence"/>
</dbReference>
<comment type="subcellular location">
    <subcellularLocation>
        <location evidence="1">Cell membrane</location>
        <topology evidence="1">Multi-pass membrane protein</topology>
    </subcellularLocation>
</comment>
<organism evidence="7 9">
    <name type="scientific">Hungatella hathewayi</name>
    <dbReference type="NCBI Taxonomy" id="154046"/>
    <lineage>
        <taxon>Bacteria</taxon>
        <taxon>Bacillati</taxon>
        <taxon>Bacillota</taxon>
        <taxon>Clostridia</taxon>
        <taxon>Lachnospirales</taxon>
        <taxon>Lachnospiraceae</taxon>
        <taxon>Hungatella</taxon>
    </lineage>
</organism>
<feature type="transmembrane region" description="Helical" evidence="6">
    <location>
        <begin position="62"/>
        <end position="81"/>
    </location>
</feature>
<evidence type="ECO:0000256" key="6">
    <source>
        <dbReference type="SAM" id="Phobius"/>
    </source>
</evidence>
<dbReference type="NCBIfam" id="TIGR02454">
    <property type="entry name" value="ECF_T_CbiQ"/>
    <property type="match status" value="1"/>
</dbReference>
<keyword evidence="3 6" id="KW-0812">Transmembrane</keyword>
<feature type="transmembrane region" description="Helical" evidence="6">
    <location>
        <begin position="127"/>
        <end position="147"/>
    </location>
</feature>
<sequence length="274" mass="30240">MPVNRSREVKPIYRGHKHDAAHSIDFYAYESRLRSWNAGLKMAVGMAALCLCIAADKLSVSVFVIFTMACITVIAGGLSPARYLKLLTIPLAFLFMGTVAIAIGISRRPCGDWYISVPWFSLYVTKAGLLQAVLLFTRALGAVSAMYMMTLATPASEMIGVLKRIHVPKMIVELMYLIYRFIFVLSDTHSQMKQAAVSRLGTCDFRTSCRTFGSTAGNLLVASLKKADTYYDSLLSRCYDGDLCFLEEEKRIRGSQAAAAAGYLLLIAAVWILL</sequence>
<dbReference type="EMBL" id="QSSQ01000017">
    <property type="protein sequence ID" value="RGM02920.1"/>
    <property type="molecule type" value="Genomic_DNA"/>
</dbReference>
<keyword evidence="2" id="KW-1003">Cell membrane</keyword>
<dbReference type="InterPro" id="IPR003339">
    <property type="entry name" value="ABC/ECF_trnsptr_transmembrane"/>
</dbReference>
<feature type="transmembrane region" description="Helical" evidence="6">
    <location>
        <begin position="257"/>
        <end position="273"/>
    </location>
</feature>
<dbReference type="Proteomes" id="UP000095651">
    <property type="component" value="Unassembled WGS sequence"/>
</dbReference>
<keyword evidence="4 6" id="KW-1133">Transmembrane helix</keyword>
<evidence type="ECO:0000313" key="9">
    <source>
        <dbReference type="Proteomes" id="UP000095651"/>
    </source>
</evidence>
<reference evidence="7 9" key="1">
    <citation type="submission" date="2015-09" db="EMBL/GenBank/DDBJ databases">
        <authorList>
            <consortium name="Pathogen Informatics"/>
        </authorList>
    </citation>
    <scope>NUCLEOTIDE SEQUENCE [LARGE SCALE GENOMIC DNA]</scope>
    <source>
        <strain evidence="7 9">2789STDY5608850</strain>
    </source>
</reference>
<evidence type="ECO:0000256" key="3">
    <source>
        <dbReference type="ARBA" id="ARBA00022692"/>
    </source>
</evidence>
<dbReference type="InterPro" id="IPR012809">
    <property type="entry name" value="ECF_CbiQ"/>
</dbReference>
<feature type="transmembrane region" description="Helical" evidence="6">
    <location>
        <begin position="36"/>
        <end position="55"/>
    </location>
</feature>
<dbReference type="PANTHER" id="PTHR43723">
    <property type="entry name" value="COBALT TRANSPORT PROTEIN CBIQ"/>
    <property type="match status" value="1"/>
</dbReference>
<gene>
    <name evidence="7" type="primary">cbiQ</name>
    <name evidence="8" type="ORF">DXC39_16785</name>
    <name evidence="7" type="ORF">ERS852407_05553</name>
</gene>
<dbReference type="GO" id="GO:0043190">
    <property type="term" value="C:ATP-binding cassette (ABC) transporter complex"/>
    <property type="evidence" value="ECO:0007669"/>
    <property type="project" value="InterPro"/>
</dbReference>
<dbReference type="Pfam" id="PF02361">
    <property type="entry name" value="CbiQ"/>
    <property type="match status" value="1"/>
</dbReference>
<dbReference type="GO" id="GO:0006824">
    <property type="term" value="P:cobalt ion transport"/>
    <property type="evidence" value="ECO:0007669"/>
    <property type="project" value="InterPro"/>
</dbReference>
<feature type="transmembrane region" description="Helical" evidence="6">
    <location>
        <begin position="87"/>
        <end position="106"/>
    </location>
</feature>
<dbReference type="PANTHER" id="PTHR43723:SF1">
    <property type="entry name" value="COBALT TRANSPORT PROTEIN CBIQ"/>
    <property type="match status" value="1"/>
</dbReference>
<accession>A0A174M6R0</accession>